<dbReference type="Pfam" id="PF11149">
    <property type="entry name" value="DUF2924"/>
    <property type="match status" value="1"/>
</dbReference>
<reference evidence="1 2" key="1">
    <citation type="submission" date="2024-03" db="EMBL/GenBank/DDBJ databases">
        <authorList>
            <person name="Jo J.-H."/>
        </authorList>
    </citation>
    <scope>NUCLEOTIDE SEQUENCE [LARGE SCALE GENOMIC DNA]</scope>
    <source>
        <strain evidence="1 2">AS3R-12</strain>
    </source>
</reference>
<protein>
    <submittedName>
        <fullName evidence="1">DUF2924 domain-containing protein</fullName>
    </submittedName>
</protein>
<dbReference type="InterPro" id="IPR021880">
    <property type="entry name" value="DUF3489"/>
</dbReference>
<dbReference type="Proteomes" id="UP001379235">
    <property type="component" value="Unassembled WGS sequence"/>
</dbReference>
<organism evidence="1 2">
    <name type="scientific">Novosphingobium aquae</name>
    <dbReference type="NCBI Taxonomy" id="3133435"/>
    <lineage>
        <taxon>Bacteria</taxon>
        <taxon>Pseudomonadati</taxon>
        <taxon>Pseudomonadota</taxon>
        <taxon>Alphaproteobacteria</taxon>
        <taxon>Sphingomonadales</taxon>
        <taxon>Sphingomonadaceae</taxon>
        <taxon>Novosphingobium</taxon>
    </lineage>
</organism>
<keyword evidence="2" id="KW-1185">Reference proteome</keyword>
<sequence>MTGNETIRPVCKRPRRIARKPEADPAQAIPRRTTKSELVILMLSAAGGASLDELIAATGWLPHSTRAALTGLKKKGHNVTSEKLGEVRRYRIEGRGGLMGWTSTGMQRIADLSGDTLASAWTATFASPMPEVAPSLIRRALAYERQERKFGGLPQVARKHLEAVSAGVIAANPEPPRKLKPGTRLMREWNGTMYTVLVTADGFEFGGRNWRSLSVIARHITGARWSGPRFFGLKQVASR</sequence>
<gene>
    <name evidence="1" type="ORF">WG900_09085</name>
</gene>
<comment type="caution">
    <text evidence="1">The sequence shown here is derived from an EMBL/GenBank/DDBJ whole genome shotgun (WGS) entry which is preliminary data.</text>
</comment>
<evidence type="ECO:0000313" key="2">
    <source>
        <dbReference type="Proteomes" id="UP001379235"/>
    </source>
</evidence>
<dbReference type="Pfam" id="PF11994">
    <property type="entry name" value="DUF3489"/>
    <property type="match status" value="1"/>
</dbReference>
<dbReference type="EMBL" id="JBBHJY010000004">
    <property type="protein sequence ID" value="MEJ6010076.1"/>
    <property type="molecule type" value="Genomic_DNA"/>
</dbReference>
<dbReference type="RefSeq" id="WP_339966527.1">
    <property type="nucleotide sequence ID" value="NZ_JBBHJY010000004.1"/>
</dbReference>
<proteinExistence type="predicted"/>
<evidence type="ECO:0000313" key="1">
    <source>
        <dbReference type="EMBL" id="MEJ6010076.1"/>
    </source>
</evidence>
<accession>A0ABU8S831</accession>
<name>A0ABU8S831_9SPHN</name>
<dbReference type="InterPro" id="IPR021322">
    <property type="entry name" value="DUF2924"/>
</dbReference>